<keyword evidence="3" id="KW-1185">Reference proteome</keyword>
<comment type="caution">
    <text evidence="2">The sequence shown here is derived from an EMBL/GenBank/DDBJ whole genome shotgun (WGS) entry which is preliminary data.</text>
</comment>
<dbReference type="Proteomes" id="UP000298663">
    <property type="component" value="Unassembled WGS sequence"/>
</dbReference>
<gene>
    <name evidence="2" type="ORF">L596_029792</name>
</gene>
<dbReference type="AlphaFoldDB" id="A0A4U5LQU7"/>
<protein>
    <submittedName>
        <fullName evidence="2">Uncharacterized protein</fullName>
    </submittedName>
</protein>
<accession>A0A4U5LQU7</accession>
<name>A0A4U5LQU7_STECR</name>
<feature type="compositionally biased region" description="Basic residues" evidence="1">
    <location>
        <begin position="151"/>
        <end position="160"/>
    </location>
</feature>
<reference evidence="2 3" key="2">
    <citation type="journal article" date="2019" name="G3 (Bethesda)">
        <title>Hybrid Assembly of the Genome of the Entomopathogenic Nematode Steinernema carpocapsae Identifies the X-Chromosome.</title>
        <authorList>
            <person name="Serra L."/>
            <person name="Macchietto M."/>
            <person name="Macias-Munoz A."/>
            <person name="McGill C.J."/>
            <person name="Rodriguez I.M."/>
            <person name="Rodriguez B."/>
            <person name="Murad R."/>
            <person name="Mortazavi A."/>
        </authorList>
    </citation>
    <scope>NUCLEOTIDE SEQUENCE [LARGE SCALE GENOMIC DNA]</scope>
    <source>
        <strain evidence="2 3">ALL</strain>
    </source>
</reference>
<reference evidence="2 3" key="1">
    <citation type="journal article" date="2015" name="Genome Biol.">
        <title>Comparative genomics of Steinernema reveals deeply conserved gene regulatory networks.</title>
        <authorList>
            <person name="Dillman A.R."/>
            <person name="Macchietto M."/>
            <person name="Porter C.F."/>
            <person name="Rogers A."/>
            <person name="Williams B."/>
            <person name="Antoshechkin I."/>
            <person name="Lee M.M."/>
            <person name="Goodwin Z."/>
            <person name="Lu X."/>
            <person name="Lewis E.E."/>
            <person name="Goodrich-Blair H."/>
            <person name="Stock S.P."/>
            <person name="Adams B.J."/>
            <person name="Sternberg P.W."/>
            <person name="Mortazavi A."/>
        </authorList>
    </citation>
    <scope>NUCLEOTIDE SEQUENCE [LARGE SCALE GENOMIC DNA]</scope>
    <source>
        <strain evidence="2 3">ALL</strain>
    </source>
</reference>
<proteinExistence type="predicted"/>
<evidence type="ECO:0000313" key="2">
    <source>
        <dbReference type="EMBL" id="TKR58334.1"/>
    </source>
</evidence>
<feature type="region of interest" description="Disordered" evidence="1">
    <location>
        <begin position="140"/>
        <end position="162"/>
    </location>
</feature>
<evidence type="ECO:0000256" key="1">
    <source>
        <dbReference type="SAM" id="MobiDB-lite"/>
    </source>
</evidence>
<organism evidence="2 3">
    <name type="scientific">Steinernema carpocapsae</name>
    <name type="common">Entomopathogenic nematode</name>
    <dbReference type="NCBI Taxonomy" id="34508"/>
    <lineage>
        <taxon>Eukaryota</taxon>
        <taxon>Metazoa</taxon>
        <taxon>Ecdysozoa</taxon>
        <taxon>Nematoda</taxon>
        <taxon>Chromadorea</taxon>
        <taxon>Rhabditida</taxon>
        <taxon>Tylenchina</taxon>
        <taxon>Panagrolaimomorpha</taxon>
        <taxon>Strongyloidoidea</taxon>
        <taxon>Steinernematidae</taxon>
        <taxon>Steinernema</taxon>
    </lineage>
</organism>
<evidence type="ECO:0000313" key="3">
    <source>
        <dbReference type="Proteomes" id="UP000298663"/>
    </source>
</evidence>
<sequence>MTSSSFIPSKSLIVSLLELVDRQGKALQTAEQRLTILENSAFESHAKWMQKENAALELCVALTKQISDLEKKLNVPKLDVLTQTDPKAAHMSTQTEATVDVMVDLSFARIDCSEKAEIVRKEPRKYVAMATINLRKASNLELPAKNPSEKRPKKKARKGTPKSTFVELPDHVVDSILPRSKFYPSLSDPYKHDYLSDFCWDNNGLDDLLPPACRRRVVRLFNTSANDKVFVDAIKIVAEACIIANTAFSEDVLNHAIKVFFIKVLEMYPARLEHVGRMFTELMKFLILSQNIGSALPSKELMNTLRGSICGLLMNRIVAYSKAACACAMGVKTSVVLKPKHKNLLKKIREHRYALIQGLCYTLHEANVLYWPTIPIMIHQLRNTQAEMKAPVGEMNTIIRTVKRIYRTAKTKKLC</sequence>
<dbReference type="EMBL" id="AZBU02000013">
    <property type="protein sequence ID" value="TKR58334.1"/>
    <property type="molecule type" value="Genomic_DNA"/>
</dbReference>